<dbReference type="InterPro" id="IPR036249">
    <property type="entry name" value="Thioredoxin-like_sf"/>
</dbReference>
<dbReference type="InterPro" id="IPR004045">
    <property type="entry name" value="Glutathione_S-Trfase_N"/>
</dbReference>
<evidence type="ECO:0000256" key="1">
    <source>
        <dbReference type="SAM" id="MobiDB-lite"/>
    </source>
</evidence>
<organism>
    <name type="scientific">Zea mays</name>
    <name type="common">Maize</name>
    <dbReference type="NCBI Taxonomy" id="4577"/>
    <lineage>
        <taxon>Eukaryota</taxon>
        <taxon>Viridiplantae</taxon>
        <taxon>Streptophyta</taxon>
        <taxon>Embryophyta</taxon>
        <taxon>Tracheophyta</taxon>
        <taxon>Spermatophyta</taxon>
        <taxon>Magnoliopsida</taxon>
        <taxon>Liliopsida</taxon>
        <taxon>Poales</taxon>
        <taxon>Poaceae</taxon>
        <taxon>PACMAD clade</taxon>
        <taxon>Panicoideae</taxon>
        <taxon>Andropogonodae</taxon>
        <taxon>Andropogoneae</taxon>
        <taxon>Tripsacinae</taxon>
        <taxon>Zea</taxon>
    </lineage>
</organism>
<dbReference type="AlphaFoldDB" id="Q9S8E8"/>
<dbReference type="SUPFAM" id="SSF52833">
    <property type="entry name" value="Thioredoxin-like"/>
    <property type="match status" value="1"/>
</dbReference>
<feature type="region of interest" description="Disordered" evidence="1">
    <location>
        <begin position="1"/>
        <end position="20"/>
    </location>
</feature>
<reference key="1">
    <citation type="journal article" date="1995" name="Planta">
        <title>Characterization of the safener-induced glutathione S-transferase isoform II from maize.</title>
        <authorList>
            <person name="Holt D.C."/>
            <person name="Lay V.J."/>
            <person name="Clarke E.D."/>
            <person name="Dinsmore A."/>
            <person name="Jepson I."/>
            <person name="Bright S.W."/>
            <person name="Greenland A.J."/>
        </authorList>
    </citation>
    <scope>PROTEIN SEQUENCE</scope>
</reference>
<evidence type="ECO:0000259" key="2">
    <source>
        <dbReference type="PROSITE" id="PS50404"/>
    </source>
</evidence>
<proteinExistence type="evidence at protein level"/>
<protein>
    <submittedName>
        <fullName>Glutathione S-transferase isoform II</fullName>
        <ecNumber>2.5.1.18</ecNumber>
    </submittedName>
</protein>
<dbReference type="Gene3D" id="3.40.30.10">
    <property type="entry name" value="Glutaredoxin"/>
    <property type="match status" value="1"/>
</dbReference>
<dbReference type="GO" id="GO:0004364">
    <property type="term" value="F:glutathione transferase activity"/>
    <property type="evidence" value="ECO:0007669"/>
    <property type="project" value="UniProtKB-EC"/>
</dbReference>
<accession>Q9S8E8</accession>
<name>Q9S8E8_MAIZE</name>
<dbReference type="EC" id="2.5.1.18"/>
<sequence length="20" mass="2221">NPFGKVPVLEDGDLTTFESR</sequence>
<keyword id="KW-0903">Direct protein sequencing</keyword>
<dbReference type="PROSITE" id="PS50404">
    <property type="entry name" value="GST_NTER"/>
    <property type="match status" value="1"/>
</dbReference>
<feature type="domain" description="GST N-terminal" evidence="2">
    <location>
        <begin position="1"/>
        <end position="20"/>
    </location>
</feature>